<evidence type="ECO:0000313" key="2">
    <source>
        <dbReference type="EMBL" id="PVU76410.1"/>
    </source>
</evidence>
<dbReference type="Pfam" id="PF00092">
    <property type="entry name" value="VWA"/>
    <property type="match status" value="1"/>
</dbReference>
<accession>A0A2T9X8K0</accession>
<dbReference type="Gene3D" id="3.40.50.410">
    <property type="entry name" value="von Willebrand factor, type A domain"/>
    <property type="match status" value="1"/>
</dbReference>
<sequence>MTISLKIKTSHTYVNKNDKTEVGIVIYIVPEKYTSNANIRYIIAVDNSPSMKDHNKFDTAINSAQSLLASIPNTNNVIVILFSNHPKIIYNGQGGNIVYIPKEFGGTTRLHETIRKIIEIANDGVPTKAILLTDGKPKDKTDVRDYEALQIPPNLTFISIGIGKDYNEVILKRISDKSAGVFYHIDDVSQLPNILEEQKTTDTYALNLTLNAPQGFTPFNYDLPIFIPIVDRLVAIYGTMIIDPGSLPVNLTFTANYTDPVDSQSKVLPVTITLQRAEDNVVRSTINSNVLAEIKYYRLLKEYADTLAKGKDTTRVMSELMQTAQQTGNQALIEETQKLTGHSKSDLSEVTKKMRS</sequence>
<dbReference type="InterPro" id="IPR036465">
    <property type="entry name" value="vWFA_dom_sf"/>
</dbReference>
<protein>
    <submittedName>
        <fullName evidence="2">VWA domain-containing protein</fullName>
    </submittedName>
</protein>
<evidence type="ECO:0000313" key="3">
    <source>
        <dbReference type="Proteomes" id="UP000245638"/>
    </source>
</evidence>
<name>A0A2T9X8K0_9CREN</name>
<dbReference type="Proteomes" id="UP000245638">
    <property type="component" value="Unassembled WGS sequence"/>
</dbReference>
<feature type="domain" description="VWFA" evidence="1">
    <location>
        <begin position="40"/>
        <end position="198"/>
    </location>
</feature>
<dbReference type="SMART" id="SM00327">
    <property type="entry name" value="VWA"/>
    <property type="match status" value="1"/>
</dbReference>
<organism evidence="2 3">
    <name type="scientific">Acidianus hospitalis</name>
    <dbReference type="NCBI Taxonomy" id="563177"/>
    <lineage>
        <taxon>Archaea</taxon>
        <taxon>Thermoproteota</taxon>
        <taxon>Thermoprotei</taxon>
        <taxon>Sulfolobales</taxon>
        <taxon>Sulfolobaceae</taxon>
        <taxon>Acidianus</taxon>
    </lineage>
</organism>
<dbReference type="EMBL" id="QEFD01000100">
    <property type="protein sequence ID" value="PVU76410.1"/>
    <property type="molecule type" value="Genomic_DNA"/>
</dbReference>
<dbReference type="CDD" id="cd00198">
    <property type="entry name" value="vWFA"/>
    <property type="match status" value="1"/>
</dbReference>
<dbReference type="SUPFAM" id="SSF53300">
    <property type="entry name" value="vWA-like"/>
    <property type="match status" value="1"/>
</dbReference>
<proteinExistence type="predicted"/>
<gene>
    <name evidence="2" type="ORF">DDW13_03130</name>
</gene>
<dbReference type="AlphaFoldDB" id="A0A2T9X8K0"/>
<evidence type="ECO:0000259" key="1">
    <source>
        <dbReference type="PROSITE" id="PS50234"/>
    </source>
</evidence>
<comment type="caution">
    <text evidence="2">The sequence shown here is derived from an EMBL/GenBank/DDBJ whole genome shotgun (WGS) entry which is preliminary data.</text>
</comment>
<dbReference type="Pfam" id="PF18677">
    <property type="entry name" value="ArnB_C"/>
    <property type="match status" value="1"/>
</dbReference>
<dbReference type="InterPro" id="IPR040929">
    <property type="entry name" value="ArnB_C"/>
</dbReference>
<dbReference type="PROSITE" id="PS50234">
    <property type="entry name" value="VWFA"/>
    <property type="match status" value="1"/>
</dbReference>
<dbReference type="InterPro" id="IPR002035">
    <property type="entry name" value="VWF_A"/>
</dbReference>
<reference evidence="2 3" key="1">
    <citation type="journal article" date="2015" name="Appl. Environ. Microbiol.">
        <title>Nanoarchaeota, Their Sulfolobales Host, and Nanoarchaeota Virus Distribution across Yellowstone National Park Hot Springs.</title>
        <authorList>
            <person name="Munson-McGee J.H."/>
            <person name="Field E.K."/>
            <person name="Bateson M."/>
            <person name="Rooney C."/>
            <person name="Stepanauskas R."/>
            <person name="Young M.J."/>
        </authorList>
    </citation>
    <scope>NUCLEOTIDE SEQUENCE [LARGE SCALE GENOMIC DNA]</scope>
    <source>
        <strain evidence="2">SCGC AC-742_N10</strain>
    </source>
</reference>